<reference evidence="2 3" key="1">
    <citation type="submission" date="2020-02" db="EMBL/GenBank/DDBJ databases">
        <authorList>
            <person name="Ferguson B K."/>
        </authorList>
    </citation>
    <scope>NUCLEOTIDE SEQUENCE [LARGE SCALE GENOMIC DNA]</scope>
</reference>
<dbReference type="AlphaFoldDB" id="A0A6H5J3D7"/>
<dbReference type="Proteomes" id="UP000479190">
    <property type="component" value="Unassembled WGS sequence"/>
</dbReference>
<dbReference type="EMBL" id="CADCXV010001405">
    <property type="protein sequence ID" value="CAB0044166.1"/>
    <property type="molecule type" value="Genomic_DNA"/>
</dbReference>
<feature type="region of interest" description="Disordered" evidence="1">
    <location>
        <begin position="527"/>
        <end position="558"/>
    </location>
</feature>
<accession>A0A6H5J3D7</accession>
<feature type="compositionally biased region" description="Basic and acidic residues" evidence="1">
    <location>
        <begin position="438"/>
        <end position="448"/>
    </location>
</feature>
<evidence type="ECO:0000313" key="2">
    <source>
        <dbReference type="EMBL" id="CAB0044166.1"/>
    </source>
</evidence>
<sequence>MFTVPGDITRCVLGSRLPNIRVLRPRKPPEKLLAFRMGIRQVGPEEDVHSTRRYHQVRPTLSPTRYSCSPTSKTPGLPNFNLYRTKKSDKLRPFQARTNEARCASFLEIVSARFIIILCMRIYRAERESRPRTSHSTWRHFFDTLNFYILVITVSMKNYYNARRSRGAQVQVRKMPQLITNRAREPRLGSKKNTEAQGTHIYTSVTLRAIIQKNPSLAFLIRSHRFLVFSQWTHGVCKLVHDALHRVNRCLPMYVRNLRRIRTGSSCAEFDCATAPRWTRPLTQLKAVAWTRLRKKSSFPHDDASVRARFAETRASNASSSSSSNSNSSNSSMCEARLCDDDVAATAANRDTAHNLTTALSKLQLLYKINQLYMFNDLILSSFNDFRAYFKQITCIVESDKNKHRIVVRRHSQRRTDAHHADPDAHDTAIHRADVFGVDGRHVGDQSRSRGRFRTAAGRALATNRGTDPKPLHRDAKQRSRTAAASAAATTTTSHPAATTNNRAAAANESTSVCSTAGGSNTTAAATAETKHGWQTTDQVCGYHARRRGAPTAPTRTK</sequence>
<feature type="region of interest" description="Disordered" evidence="1">
    <location>
        <begin position="438"/>
        <end position="506"/>
    </location>
</feature>
<organism evidence="2 3">
    <name type="scientific">Trichogramma brassicae</name>
    <dbReference type="NCBI Taxonomy" id="86971"/>
    <lineage>
        <taxon>Eukaryota</taxon>
        <taxon>Metazoa</taxon>
        <taxon>Ecdysozoa</taxon>
        <taxon>Arthropoda</taxon>
        <taxon>Hexapoda</taxon>
        <taxon>Insecta</taxon>
        <taxon>Pterygota</taxon>
        <taxon>Neoptera</taxon>
        <taxon>Endopterygota</taxon>
        <taxon>Hymenoptera</taxon>
        <taxon>Apocrita</taxon>
        <taxon>Proctotrupomorpha</taxon>
        <taxon>Chalcidoidea</taxon>
        <taxon>Trichogrammatidae</taxon>
        <taxon>Trichogramma</taxon>
    </lineage>
</organism>
<proteinExistence type="predicted"/>
<evidence type="ECO:0000256" key="1">
    <source>
        <dbReference type="SAM" id="MobiDB-lite"/>
    </source>
</evidence>
<keyword evidence="3" id="KW-1185">Reference proteome</keyword>
<feature type="compositionally biased region" description="Low complexity" evidence="1">
    <location>
        <begin position="482"/>
        <end position="506"/>
    </location>
</feature>
<evidence type="ECO:0000313" key="3">
    <source>
        <dbReference type="Proteomes" id="UP000479190"/>
    </source>
</evidence>
<protein>
    <submittedName>
        <fullName evidence="2">Uncharacterized protein</fullName>
    </submittedName>
</protein>
<feature type="compositionally biased region" description="Basic and acidic residues" evidence="1">
    <location>
        <begin position="467"/>
        <end position="478"/>
    </location>
</feature>
<gene>
    <name evidence="2" type="ORF">TBRA_LOCUS15754</name>
</gene>
<name>A0A6H5J3D7_9HYME</name>